<organism evidence="7 8">
    <name type="scientific">Pedobacter nutrimenti</name>
    <dbReference type="NCBI Taxonomy" id="1241337"/>
    <lineage>
        <taxon>Bacteria</taxon>
        <taxon>Pseudomonadati</taxon>
        <taxon>Bacteroidota</taxon>
        <taxon>Sphingobacteriia</taxon>
        <taxon>Sphingobacteriales</taxon>
        <taxon>Sphingobacteriaceae</taxon>
        <taxon>Pedobacter</taxon>
    </lineage>
</organism>
<evidence type="ECO:0000256" key="1">
    <source>
        <dbReference type="ARBA" id="ARBA00022722"/>
    </source>
</evidence>
<keyword evidence="2" id="KW-0479">Metal-binding</keyword>
<evidence type="ECO:0000256" key="5">
    <source>
        <dbReference type="ARBA" id="ARBA00023157"/>
    </source>
</evidence>
<dbReference type="CDD" id="cd10981">
    <property type="entry name" value="ZnPC_S1P1"/>
    <property type="match status" value="1"/>
</dbReference>
<evidence type="ECO:0000256" key="3">
    <source>
        <dbReference type="ARBA" id="ARBA00022759"/>
    </source>
</evidence>
<sequence length="318" mass="37119">MKSFFVYIAFVLVVLSLQAWGFFAHMQINRLAIFTLPRGINHFYKSNLSYLRDHATDPDKRRYSDTSEAPRHYIDIELYEEHIDSIPEKWSNALQKYGSKTLSSNGILPWQIQHSYYKLVQAFKEKDSMKILRCSAYLGHYIADAHVPLHTTNNHNGQLSGQNGIHAFWESRLPELFAETYNFVVGQAFYIEDPLKKAWSVVRCSHALTDSVLKLEAALNSGFPAYRKYSFSRHRKTILKQYSFEYSKQYHNLLNKMVERQMRSAILLTGSYWYSAWIDAGQPALDNFKKTNTSKSEKQNNEQLERQYKTGQIIGREN</sequence>
<dbReference type="Proteomes" id="UP000248198">
    <property type="component" value="Unassembled WGS sequence"/>
</dbReference>
<dbReference type="AlphaFoldDB" id="A0A318UG10"/>
<evidence type="ECO:0000313" key="8">
    <source>
        <dbReference type="Proteomes" id="UP000248198"/>
    </source>
</evidence>
<keyword evidence="8" id="KW-1185">Reference proteome</keyword>
<evidence type="ECO:0000256" key="4">
    <source>
        <dbReference type="ARBA" id="ARBA00022801"/>
    </source>
</evidence>
<keyword evidence="4" id="KW-0378">Hydrolase</keyword>
<proteinExistence type="predicted"/>
<evidence type="ECO:0000256" key="6">
    <source>
        <dbReference type="ARBA" id="ARBA00023180"/>
    </source>
</evidence>
<dbReference type="SUPFAM" id="SSF48537">
    <property type="entry name" value="Phospholipase C/P1 nuclease"/>
    <property type="match status" value="1"/>
</dbReference>
<keyword evidence="3" id="KW-0255">Endonuclease</keyword>
<dbReference type="EMBL" id="QKLU01000004">
    <property type="protein sequence ID" value="PYF73908.1"/>
    <property type="molecule type" value="Genomic_DNA"/>
</dbReference>
<reference evidence="7 8" key="1">
    <citation type="submission" date="2018-06" db="EMBL/GenBank/DDBJ databases">
        <title>Genomic Encyclopedia of Archaeal and Bacterial Type Strains, Phase II (KMG-II): from individual species to whole genera.</title>
        <authorList>
            <person name="Goeker M."/>
        </authorList>
    </citation>
    <scope>NUCLEOTIDE SEQUENCE [LARGE SCALE GENOMIC DNA]</scope>
    <source>
        <strain evidence="7 8">DSM 27372</strain>
    </source>
</reference>
<evidence type="ECO:0000313" key="7">
    <source>
        <dbReference type="EMBL" id="PYF73908.1"/>
    </source>
</evidence>
<gene>
    <name evidence="7" type="ORF">B0O44_10478</name>
</gene>
<keyword evidence="6" id="KW-0325">Glycoprotein</keyword>
<dbReference type="Pfam" id="PF02265">
    <property type="entry name" value="S1-P1_nuclease"/>
    <property type="match status" value="1"/>
</dbReference>
<keyword evidence="1" id="KW-0540">Nuclease</keyword>
<comment type="caution">
    <text evidence="7">The sequence shown here is derived from an EMBL/GenBank/DDBJ whole genome shotgun (WGS) entry which is preliminary data.</text>
</comment>
<dbReference type="InterPro" id="IPR003154">
    <property type="entry name" value="S1/P1nuclease"/>
</dbReference>
<name>A0A318UG10_9SPHI</name>
<protein>
    <submittedName>
        <fullName evidence="7">Zinc dependent phospholipase C</fullName>
    </submittedName>
</protein>
<keyword evidence="5" id="KW-1015">Disulfide bond</keyword>
<dbReference type="GO" id="GO:0016788">
    <property type="term" value="F:hydrolase activity, acting on ester bonds"/>
    <property type="evidence" value="ECO:0007669"/>
    <property type="project" value="InterPro"/>
</dbReference>
<evidence type="ECO:0000256" key="2">
    <source>
        <dbReference type="ARBA" id="ARBA00022723"/>
    </source>
</evidence>
<dbReference type="Gene3D" id="1.10.575.10">
    <property type="entry name" value="P1 Nuclease"/>
    <property type="match status" value="1"/>
</dbReference>
<accession>A0A318UG10</accession>
<dbReference type="RefSeq" id="WP_170123323.1">
    <property type="nucleotide sequence ID" value="NZ_QKLU01000004.1"/>
</dbReference>
<dbReference type="InterPro" id="IPR008947">
    <property type="entry name" value="PLipase_C/P1_nuclease_dom_sf"/>
</dbReference>